<reference evidence="11 12" key="1">
    <citation type="submission" date="2024-05" db="EMBL/GenBank/DDBJ databases">
        <title>Genome sequencing and assembly of Indian major carp, Cirrhinus mrigala (Hamilton, 1822).</title>
        <authorList>
            <person name="Mohindra V."/>
            <person name="Chowdhury L.M."/>
            <person name="Lal K."/>
            <person name="Jena J.K."/>
        </authorList>
    </citation>
    <scope>NUCLEOTIDE SEQUENCE [LARGE SCALE GENOMIC DNA]</scope>
    <source>
        <strain evidence="11">CM1030</strain>
        <tissue evidence="11">Blood</tissue>
    </source>
</reference>
<evidence type="ECO:0000256" key="8">
    <source>
        <dbReference type="ARBA" id="ARBA00023170"/>
    </source>
</evidence>
<dbReference type="SUPFAM" id="SSF48726">
    <property type="entry name" value="Immunoglobulin"/>
    <property type="match status" value="1"/>
</dbReference>
<keyword evidence="5" id="KW-1133">Transmembrane helix</keyword>
<name>A0ABD0RJH9_CIRMR</name>
<evidence type="ECO:0000256" key="1">
    <source>
        <dbReference type="ARBA" id="ARBA00004251"/>
    </source>
</evidence>
<evidence type="ECO:0000256" key="2">
    <source>
        <dbReference type="ARBA" id="ARBA00022475"/>
    </source>
</evidence>
<keyword evidence="3" id="KW-0812">Transmembrane</keyword>
<evidence type="ECO:0000256" key="5">
    <source>
        <dbReference type="ARBA" id="ARBA00022989"/>
    </source>
</evidence>
<evidence type="ECO:0000256" key="6">
    <source>
        <dbReference type="ARBA" id="ARBA00023136"/>
    </source>
</evidence>
<keyword evidence="8" id="KW-0675">Receptor</keyword>
<protein>
    <recommendedName>
        <fullName evidence="13">MHC class II antigen</fullName>
    </recommendedName>
</protein>
<evidence type="ECO:0000256" key="3">
    <source>
        <dbReference type="ARBA" id="ARBA00022692"/>
    </source>
</evidence>
<organism evidence="11 12">
    <name type="scientific">Cirrhinus mrigala</name>
    <name type="common">Mrigala</name>
    <dbReference type="NCBI Taxonomy" id="683832"/>
    <lineage>
        <taxon>Eukaryota</taxon>
        <taxon>Metazoa</taxon>
        <taxon>Chordata</taxon>
        <taxon>Craniata</taxon>
        <taxon>Vertebrata</taxon>
        <taxon>Euteleostomi</taxon>
        <taxon>Actinopterygii</taxon>
        <taxon>Neopterygii</taxon>
        <taxon>Teleostei</taxon>
        <taxon>Ostariophysi</taxon>
        <taxon>Cypriniformes</taxon>
        <taxon>Cyprinidae</taxon>
        <taxon>Labeoninae</taxon>
        <taxon>Labeonini</taxon>
        <taxon>Cirrhinus</taxon>
    </lineage>
</organism>
<accession>A0ABD0RJH9</accession>
<keyword evidence="7" id="KW-1015">Disulfide bond</keyword>
<dbReference type="Gene3D" id="2.60.40.10">
    <property type="entry name" value="Immunoglobulins"/>
    <property type="match status" value="1"/>
</dbReference>
<dbReference type="PANTHER" id="PTHR25466">
    <property type="entry name" value="T-LYMPHOCYTE ACTIVATION ANTIGEN"/>
    <property type="match status" value="1"/>
</dbReference>
<keyword evidence="12" id="KW-1185">Reference proteome</keyword>
<evidence type="ECO:0000256" key="10">
    <source>
        <dbReference type="ARBA" id="ARBA00023319"/>
    </source>
</evidence>
<keyword evidence="9" id="KW-0325">Glycoprotein</keyword>
<evidence type="ECO:0000256" key="9">
    <source>
        <dbReference type="ARBA" id="ARBA00023180"/>
    </source>
</evidence>
<evidence type="ECO:0000256" key="7">
    <source>
        <dbReference type="ARBA" id="ARBA00023157"/>
    </source>
</evidence>
<dbReference type="GO" id="GO:0005886">
    <property type="term" value="C:plasma membrane"/>
    <property type="evidence" value="ECO:0007669"/>
    <property type="project" value="UniProtKB-SubCell"/>
</dbReference>
<keyword evidence="2" id="KW-1003">Cell membrane</keyword>
<dbReference type="InterPro" id="IPR036179">
    <property type="entry name" value="Ig-like_dom_sf"/>
</dbReference>
<dbReference type="AlphaFoldDB" id="A0ABD0RJH9"/>
<evidence type="ECO:0000256" key="4">
    <source>
        <dbReference type="ARBA" id="ARBA00022729"/>
    </source>
</evidence>
<comment type="subcellular location">
    <subcellularLocation>
        <location evidence="1">Cell membrane</location>
        <topology evidence="1">Single-pass type I membrane protein</topology>
    </subcellularLocation>
</comment>
<comment type="caution">
    <text evidence="11">The sequence shown here is derived from an EMBL/GenBank/DDBJ whole genome shotgun (WGS) entry which is preliminary data.</text>
</comment>
<evidence type="ECO:0000313" key="12">
    <source>
        <dbReference type="Proteomes" id="UP001529510"/>
    </source>
</evidence>
<keyword evidence="6" id="KW-0472">Membrane</keyword>
<keyword evidence="4" id="KW-0732">Signal</keyword>
<dbReference type="InterPro" id="IPR051713">
    <property type="entry name" value="T-cell_Activation_Regulation"/>
</dbReference>
<feature type="non-terminal residue" evidence="11">
    <location>
        <position position="53"/>
    </location>
</feature>
<dbReference type="EMBL" id="JAMKFB020000003">
    <property type="protein sequence ID" value="KAL0198694.1"/>
    <property type="molecule type" value="Genomic_DNA"/>
</dbReference>
<dbReference type="Proteomes" id="UP001529510">
    <property type="component" value="Unassembled WGS sequence"/>
</dbReference>
<gene>
    <name evidence="11" type="ORF">M9458_007234</name>
</gene>
<sequence length="53" mass="5809">FLVKGPSGPLVVPLGSSVVLPCYVDDPLPLQGLKVIWVRTDANTLVHVYQDYE</sequence>
<proteinExistence type="predicted"/>
<dbReference type="InterPro" id="IPR013783">
    <property type="entry name" value="Ig-like_fold"/>
</dbReference>
<keyword evidence="10" id="KW-0393">Immunoglobulin domain</keyword>
<evidence type="ECO:0008006" key="13">
    <source>
        <dbReference type="Google" id="ProtNLM"/>
    </source>
</evidence>
<dbReference type="PANTHER" id="PTHR25466:SF14">
    <property type="entry name" value="BUTYROPHILIN SUBFAMILY 2 MEMBER A2-LIKE-RELATED"/>
    <property type="match status" value="1"/>
</dbReference>
<feature type="non-terminal residue" evidence="11">
    <location>
        <position position="1"/>
    </location>
</feature>
<evidence type="ECO:0000313" key="11">
    <source>
        <dbReference type="EMBL" id="KAL0198694.1"/>
    </source>
</evidence>